<dbReference type="InterPro" id="IPR050109">
    <property type="entry name" value="HTH-type_TetR-like_transc_reg"/>
</dbReference>
<dbReference type="GO" id="GO:0000976">
    <property type="term" value="F:transcription cis-regulatory region binding"/>
    <property type="evidence" value="ECO:0007669"/>
    <property type="project" value="TreeGrafter"/>
</dbReference>
<dbReference type="Proteomes" id="UP000255389">
    <property type="component" value="Unassembled WGS sequence"/>
</dbReference>
<dbReference type="InterPro" id="IPR009057">
    <property type="entry name" value="Homeodomain-like_sf"/>
</dbReference>
<dbReference type="SUPFAM" id="SSF46689">
    <property type="entry name" value="Homeodomain-like"/>
    <property type="match status" value="1"/>
</dbReference>
<keyword evidence="3" id="KW-0804">Transcription</keyword>
<keyword evidence="1" id="KW-0805">Transcription regulation</keyword>
<evidence type="ECO:0000256" key="2">
    <source>
        <dbReference type="ARBA" id="ARBA00023125"/>
    </source>
</evidence>
<sequence>MMSISNDRSLSDQILDAAASCVLAYGVDRVTLAEIARRAGVSRPTVYRRFPDTQSILAALLTARIVGVLDETGNQGPGRSALVDRMVRVAARLRHDEVIMAVLHSAPEVAMVYIAERLGTSQQILIDALAGELKLAQEVSSKRDRVRAGDPRQLATMCLLITQSAIQSAQMVEPILDAEALAVELTHALNGYLAS</sequence>
<protein>
    <submittedName>
        <fullName evidence="4">TetR family transcriptional regulator</fullName>
    </submittedName>
</protein>
<reference evidence="4 5" key="1">
    <citation type="submission" date="2018-06" db="EMBL/GenBank/DDBJ databases">
        <authorList>
            <consortium name="Pathogen Informatics"/>
            <person name="Doyle S."/>
        </authorList>
    </citation>
    <scope>NUCLEOTIDE SEQUENCE [LARGE SCALE GENOMIC DNA]</scope>
    <source>
        <strain evidence="4 5">NCTC1542</strain>
    </source>
</reference>
<accession>A0A1A0QW92</accession>
<dbReference type="GO" id="GO:0003700">
    <property type="term" value="F:DNA-binding transcription factor activity"/>
    <property type="evidence" value="ECO:0007669"/>
    <property type="project" value="TreeGrafter"/>
</dbReference>
<dbReference type="PRINTS" id="PR00455">
    <property type="entry name" value="HTHTETR"/>
</dbReference>
<dbReference type="AlphaFoldDB" id="A0A1A0QW92"/>
<dbReference type="PANTHER" id="PTHR30055">
    <property type="entry name" value="HTH-TYPE TRANSCRIPTIONAL REGULATOR RUTR"/>
    <property type="match status" value="1"/>
</dbReference>
<dbReference type="Gene3D" id="1.10.357.10">
    <property type="entry name" value="Tetracycline Repressor, domain 2"/>
    <property type="match status" value="1"/>
</dbReference>
<organism evidence="4 5">
    <name type="scientific">Mycolicibacterium fortuitum</name>
    <name type="common">Mycobacterium fortuitum</name>
    <dbReference type="NCBI Taxonomy" id="1766"/>
    <lineage>
        <taxon>Bacteria</taxon>
        <taxon>Bacillati</taxon>
        <taxon>Actinomycetota</taxon>
        <taxon>Actinomycetes</taxon>
        <taxon>Mycobacteriales</taxon>
        <taxon>Mycobacteriaceae</taxon>
        <taxon>Mycolicibacterium</taxon>
    </lineage>
</organism>
<dbReference type="PROSITE" id="PS01081">
    <property type="entry name" value="HTH_TETR_1"/>
    <property type="match status" value="1"/>
</dbReference>
<dbReference type="Pfam" id="PF00440">
    <property type="entry name" value="TetR_N"/>
    <property type="match status" value="1"/>
</dbReference>
<evidence type="ECO:0000256" key="3">
    <source>
        <dbReference type="ARBA" id="ARBA00023163"/>
    </source>
</evidence>
<dbReference type="PANTHER" id="PTHR30055:SF238">
    <property type="entry name" value="MYCOFACTOCIN BIOSYNTHESIS TRANSCRIPTIONAL REGULATOR MFTR-RELATED"/>
    <property type="match status" value="1"/>
</dbReference>
<evidence type="ECO:0000313" key="5">
    <source>
        <dbReference type="Proteomes" id="UP000255389"/>
    </source>
</evidence>
<gene>
    <name evidence="4" type="primary">arpA_3</name>
    <name evidence="4" type="ORF">NCTC1542_02421</name>
</gene>
<dbReference type="RefSeq" id="WP_064850124.1">
    <property type="nucleotide sequence ID" value="NZ_CP107719.1"/>
</dbReference>
<dbReference type="PROSITE" id="PS50977">
    <property type="entry name" value="HTH_TETR_2"/>
    <property type="match status" value="1"/>
</dbReference>
<dbReference type="EMBL" id="UGQY01000002">
    <property type="protein sequence ID" value="STZ87651.1"/>
    <property type="molecule type" value="Genomic_DNA"/>
</dbReference>
<proteinExistence type="predicted"/>
<name>A0A1A0QW92_MYCFO</name>
<dbReference type="InterPro" id="IPR001647">
    <property type="entry name" value="HTH_TetR"/>
</dbReference>
<evidence type="ECO:0000256" key="1">
    <source>
        <dbReference type="ARBA" id="ARBA00023015"/>
    </source>
</evidence>
<dbReference type="InterPro" id="IPR023772">
    <property type="entry name" value="DNA-bd_HTH_TetR-type_CS"/>
</dbReference>
<evidence type="ECO:0000313" key="4">
    <source>
        <dbReference type="EMBL" id="STZ87651.1"/>
    </source>
</evidence>
<keyword evidence="2" id="KW-0238">DNA-binding</keyword>